<sequence>MLQLKSKRGTDLMIIYYDLVAAGIKARNGFDALHIGAKQGDLDVVKVLMEAHPELVMTVDVSNTTALHTAENQGHIEVVNYLLESQSSLATIAKSNGKTALHSSARNGHLQVLKALLSKEPGIATRMDNKGQTALHMAVKGQNLEVVEELIKADASLVNMVDNKGNTRCILHLGKGALRLLNCCSRRMKQTRKLSTGPTRQLSTLLRKCHKLRQ</sequence>
<evidence type="ECO:0000313" key="4">
    <source>
        <dbReference type="EMBL" id="KAK4370417.1"/>
    </source>
</evidence>
<dbReference type="InterPro" id="IPR002110">
    <property type="entry name" value="Ankyrin_rpt"/>
</dbReference>
<protein>
    <submittedName>
        <fullName evidence="4">Uncharacterized protein</fullName>
    </submittedName>
</protein>
<dbReference type="InterPro" id="IPR036770">
    <property type="entry name" value="Ankyrin_rpt-contain_sf"/>
</dbReference>
<keyword evidence="1" id="KW-0677">Repeat</keyword>
<dbReference type="Pfam" id="PF12796">
    <property type="entry name" value="Ank_2"/>
    <property type="match status" value="2"/>
</dbReference>
<dbReference type="SMART" id="SM00248">
    <property type="entry name" value="ANK"/>
    <property type="match status" value="4"/>
</dbReference>
<dbReference type="GO" id="GO:0005886">
    <property type="term" value="C:plasma membrane"/>
    <property type="evidence" value="ECO:0007669"/>
    <property type="project" value="TreeGrafter"/>
</dbReference>
<reference evidence="4" key="1">
    <citation type="submission" date="2023-12" db="EMBL/GenBank/DDBJ databases">
        <title>Genome assembly of Anisodus tanguticus.</title>
        <authorList>
            <person name="Wang Y.-J."/>
        </authorList>
    </citation>
    <scope>NUCLEOTIDE SEQUENCE</scope>
    <source>
        <strain evidence="4">KB-2021</strain>
        <tissue evidence="4">Leaf</tissue>
    </source>
</reference>
<dbReference type="Proteomes" id="UP001291623">
    <property type="component" value="Unassembled WGS sequence"/>
</dbReference>
<gene>
    <name evidence="4" type="ORF">RND71_009892</name>
</gene>
<dbReference type="SUPFAM" id="SSF48403">
    <property type="entry name" value="Ankyrin repeat"/>
    <property type="match status" value="1"/>
</dbReference>
<evidence type="ECO:0000313" key="5">
    <source>
        <dbReference type="Proteomes" id="UP001291623"/>
    </source>
</evidence>
<dbReference type="PANTHER" id="PTHR24186:SF16">
    <property type="entry name" value="PGG DOMAIN-CONTAINING PROTEIN"/>
    <property type="match status" value="1"/>
</dbReference>
<dbReference type="PROSITE" id="PS50297">
    <property type="entry name" value="ANK_REP_REGION"/>
    <property type="match status" value="4"/>
</dbReference>
<dbReference type="PANTHER" id="PTHR24186">
    <property type="entry name" value="PROTEIN PHOSPHATASE 1 REGULATORY SUBUNIT"/>
    <property type="match status" value="1"/>
</dbReference>
<name>A0AAE1VIL6_9SOLA</name>
<feature type="repeat" description="ANK" evidence="3">
    <location>
        <begin position="130"/>
        <end position="157"/>
    </location>
</feature>
<evidence type="ECO:0000256" key="1">
    <source>
        <dbReference type="ARBA" id="ARBA00022737"/>
    </source>
</evidence>
<dbReference type="EMBL" id="JAVYJV010000005">
    <property type="protein sequence ID" value="KAK4370417.1"/>
    <property type="molecule type" value="Genomic_DNA"/>
</dbReference>
<feature type="repeat" description="ANK" evidence="3">
    <location>
        <begin position="62"/>
        <end position="94"/>
    </location>
</feature>
<dbReference type="PROSITE" id="PS50088">
    <property type="entry name" value="ANK_REPEAT"/>
    <property type="match status" value="4"/>
</dbReference>
<keyword evidence="2 3" id="KW-0040">ANK repeat</keyword>
<evidence type="ECO:0000256" key="3">
    <source>
        <dbReference type="PROSITE-ProRule" id="PRU00023"/>
    </source>
</evidence>
<keyword evidence="5" id="KW-1185">Reference proteome</keyword>
<dbReference type="Gene3D" id="1.25.40.20">
    <property type="entry name" value="Ankyrin repeat-containing domain"/>
    <property type="match status" value="2"/>
</dbReference>
<accession>A0AAE1VIL6</accession>
<comment type="caution">
    <text evidence="4">The sequence shown here is derived from an EMBL/GenBank/DDBJ whole genome shotgun (WGS) entry which is preliminary data.</text>
</comment>
<feature type="repeat" description="ANK" evidence="3">
    <location>
        <begin position="96"/>
        <end position="128"/>
    </location>
</feature>
<organism evidence="4 5">
    <name type="scientific">Anisodus tanguticus</name>
    <dbReference type="NCBI Taxonomy" id="243964"/>
    <lineage>
        <taxon>Eukaryota</taxon>
        <taxon>Viridiplantae</taxon>
        <taxon>Streptophyta</taxon>
        <taxon>Embryophyta</taxon>
        <taxon>Tracheophyta</taxon>
        <taxon>Spermatophyta</taxon>
        <taxon>Magnoliopsida</taxon>
        <taxon>eudicotyledons</taxon>
        <taxon>Gunneridae</taxon>
        <taxon>Pentapetalae</taxon>
        <taxon>asterids</taxon>
        <taxon>lamiids</taxon>
        <taxon>Solanales</taxon>
        <taxon>Solanaceae</taxon>
        <taxon>Solanoideae</taxon>
        <taxon>Hyoscyameae</taxon>
        <taxon>Anisodus</taxon>
    </lineage>
</organism>
<proteinExistence type="predicted"/>
<evidence type="ECO:0000256" key="2">
    <source>
        <dbReference type="ARBA" id="ARBA00023043"/>
    </source>
</evidence>
<feature type="repeat" description="ANK" evidence="3">
    <location>
        <begin position="28"/>
        <end position="50"/>
    </location>
</feature>
<dbReference type="AlphaFoldDB" id="A0AAE1VIL6"/>